<dbReference type="Proteomes" id="UP000887580">
    <property type="component" value="Unplaced"/>
</dbReference>
<accession>A0AC35GGJ1</accession>
<evidence type="ECO:0000313" key="2">
    <source>
        <dbReference type="WBParaSite" id="PS1159_v2.g4865.t1"/>
    </source>
</evidence>
<dbReference type="WBParaSite" id="PS1159_v2.g4865.t1">
    <property type="protein sequence ID" value="PS1159_v2.g4865.t1"/>
    <property type="gene ID" value="PS1159_v2.g4865"/>
</dbReference>
<sequence length="138" mass="15668">MLLLIFANTKKKSVMKKVEILFGCVIIINFFMALLFGISGKLVWDKSVVDSTSKEDGYNLYSLSRSAFVCAQIIFLLTCYMLLTFAFVDKARRRKPEFSFPVPTYPINNNNQIYVPKMEPHNPASTHDSKVDSTPMAV</sequence>
<name>A0AC35GGJ1_9BILA</name>
<evidence type="ECO:0000313" key="1">
    <source>
        <dbReference type="Proteomes" id="UP000887580"/>
    </source>
</evidence>
<proteinExistence type="predicted"/>
<reference evidence="2" key="1">
    <citation type="submission" date="2022-11" db="UniProtKB">
        <authorList>
            <consortium name="WormBaseParasite"/>
        </authorList>
    </citation>
    <scope>IDENTIFICATION</scope>
</reference>
<organism evidence="1 2">
    <name type="scientific">Panagrolaimus sp. PS1159</name>
    <dbReference type="NCBI Taxonomy" id="55785"/>
    <lineage>
        <taxon>Eukaryota</taxon>
        <taxon>Metazoa</taxon>
        <taxon>Ecdysozoa</taxon>
        <taxon>Nematoda</taxon>
        <taxon>Chromadorea</taxon>
        <taxon>Rhabditida</taxon>
        <taxon>Tylenchina</taxon>
        <taxon>Panagrolaimomorpha</taxon>
        <taxon>Panagrolaimoidea</taxon>
        <taxon>Panagrolaimidae</taxon>
        <taxon>Panagrolaimus</taxon>
    </lineage>
</organism>
<protein>
    <submittedName>
        <fullName evidence="2">Uncharacterized protein</fullName>
    </submittedName>
</protein>